<name>A0A090GUC3_MESPL</name>
<proteinExistence type="predicted"/>
<reference evidence="1 2" key="1">
    <citation type="submission" date="2014-08" db="EMBL/GenBank/DDBJ databases">
        <authorList>
            <person name="Moulin Lionel"/>
        </authorList>
    </citation>
    <scope>NUCLEOTIDE SEQUENCE [LARGE SCALE GENOMIC DNA]</scope>
</reference>
<dbReference type="Proteomes" id="UP000046122">
    <property type="component" value="Unassembled WGS sequence"/>
</dbReference>
<sequence length="96" mass="10582">MRMIWQVHHSDDVLRRCASTHVELVNGSKIDGRQAVGVAGNLECVEDQCSKVIDGVMISNGSFVDFNHHSTDSSGLVTVCFRLAEDSGLARLCHRR</sequence>
<evidence type="ECO:0000313" key="2">
    <source>
        <dbReference type="Proteomes" id="UP000046122"/>
    </source>
</evidence>
<accession>A0A090GUC3</accession>
<dbReference type="AlphaFoldDB" id="A0A090GUC3"/>
<protein>
    <submittedName>
        <fullName evidence="1">Uncharacterized protein</fullName>
    </submittedName>
</protein>
<evidence type="ECO:0000313" key="1">
    <source>
        <dbReference type="EMBL" id="CDX55943.1"/>
    </source>
</evidence>
<organism evidence="1 2">
    <name type="scientific">Mesorhizobium plurifarium</name>
    <dbReference type="NCBI Taxonomy" id="69974"/>
    <lineage>
        <taxon>Bacteria</taxon>
        <taxon>Pseudomonadati</taxon>
        <taxon>Pseudomonadota</taxon>
        <taxon>Alphaproteobacteria</taxon>
        <taxon>Hyphomicrobiales</taxon>
        <taxon>Phyllobacteriaceae</taxon>
        <taxon>Mesorhizobium</taxon>
    </lineage>
</organism>
<gene>
    <name evidence="1" type="ORF">MPL3365_210153</name>
</gene>
<dbReference type="EMBL" id="CCNE01000014">
    <property type="protein sequence ID" value="CDX55943.1"/>
    <property type="molecule type" value="Genomic_DNA"/>
</dbReference>